<comment type="caution">
    <text evidence="2">The sequence shown here is derived from an EMBL/GenBank/DDBJ whole genome shotgun (WGS) entry which is preliminary data.</text>
</comment>
<proteinExistence type="predicted"/>
<protein>
    <recommendedName>
        <fullName evidence="4">ABC-type Fe3+ transport system</fullName>
    </recommendedName>
</protein>
<dbReference type="Proteomes" id="UP000091967">
    <property type="component" value="Unassembled WGS sequence"/>
</dbReference>
<accession>A0A1B8B6I8</accession>
<dbReference type="Pfam" id="PF13343">
    <property type="entry name" value="SBP_bac_6"/>
    <property type="match status" value="1"/>
</dbReference>
<evidence type="ECO:0000256" key="1">
    <source>
        <dbReference type="ARBA" id="ARBA00022729"/>
    </source>
</evidence>
<gene>
    <name evidence="2" type="ORF">FPOA_02272</name>
</gene>
<dbReference type="EMBL" id="LYXU01000001">
    <property type="protein sequence ID" value="OBS28331.1"/>
    <property type="molecule type" value="Genomic_DNA"/>
</dbReference>
<dbReference type="PANTHER" id="PTHR30006:SF2">
    <property type="entry name" value="ABC TRANSPORTER SUBSTRATE-BINDING PROTEIN"/>
    <property type="match status" value="1"/>
</dbReference>
<dbReference type="Gene3D" id="3.40.190.10">
    <property type="entry name" value="Periplasmic binding protein-like II"/>
    <property type="match status" value="2"/>
</dbReference>
<dbReference type="OMA" id="YMWSVRT"/>
<dbReference type="AlphaFoldDB" id="A0A1B8B6I8"/>
<organism evidence="2 3">
    <name type="scientific">Fusarium poae</name>
    <dbReference type="NCBI Taxonomy" id="36050"/>
    <lineage>
        <taxon>Eukaryota</taxon>
        <taxon>Fungi</taxon>
        <taxon>Dikarya</taxon>
        <taxon>Ascomycota</taxon>
        <taxon>Pezizomycotina</taxon>
        <taxon>Sordariomycetes</taxon>
        <taxon>Hypocreomycetidae</taxon>
        <taxon>Hypocreales</taxon>
        <taxon>Nectriaceae</taxon>
        <taxon>Fusarium</taxon>
    </lineage>
</organism>
<dbReference type="SUPFAM" id="SSF53850">
    <property type="entry name" value="Periplasmic binding protein-like II"/>
    <property type="match status" value="1"/>
</dbReference>
<evidence type="ECO:0008006" key="4">
    <source>
        <dbReference type="Google" id="ProtNLM"/>
    </source>
</evidence>
<dbReference type="STRING" id="36050.A0A1B8B6I8"/>
<keyword evidence="3" id="KW-1185">Reference proteome</keyword>
<evidence type="ECO:0000313" key="3">
    <source>
        <dbReference type="Proteomes" id="UP000091967"/>
    </source>
</evidence>
<keyword evidence="1" id="KW-0732">Signal</keyword>
<reference evidence="2 3" key="1">
    <citation type="submission" date="2016-06" db="EMBL/GenBank/DDBJ databases">
        <title>Living apart together: crosstalk between the core and supernumerary genomes in a fungal plant pathogen.</title>
        <authorList>
            <person name="Vanheule A."/>
            <person name="Audenaert K."/>
            <person name="Warris S."/>
            <person name="Van De Geest H."/>
            <person name="Schijlen E."/>
            <person name="Hofte M."/>
            <person name="De Saeger S."/>
            <person name="Haesaert G."/>
            <person name="Waalwijk C."/>
            <person name="Van Der Lee T."/>
        </authorList>
    </citation>
    <scope>NUCLEOTIDE SEQUENCE [LARGE SCALE GENOMIC DNA]</scope>
    <source>
        <strain evidence="2 3">2516</strain>
    </source>
</reference>
<dbReference type="PANTHER" id="PTHR30006">
    <property type="entry name" value="THIAMINE-BINDING PERIPLASMIC PROTEIN-RELATED"/>
    <property type="match status" value="1"/>
</dbReference>
<sequence>MRSSLFSMAYLATSVLGYDQVLGFNGKVETETRSLDEIHQAALKEGGVVTLWHGGDSVNRQANLKAAFEERFPGMELNVTVDLSKYHDARVDQQLAVGGKAVYVDSVILQTLHDYPRWAQQGALLNYAPKGFDEIDDAYKDNTAYWYGVYIYSWAFGWNSQKLPGIKPLAEYPDFLRPELKNKLVLTYPNDDDAVLFAYHLIMQQYGVDWFEGLLKQNPRWIRGTAAPSTIVRGSNYTQAAYFAAGGGFQNAEPMNFAQPKSGKYVSWAQTAGILKDAPHPEGAKLLHNFILSPEYQKAVGTWSVRRDIPTPQGYPDLANETATNPAEFARFMADRALVERLRFWFEARIGSAQGVDPIHDPINMQ</sequence>
<evidence type="ECO:0000313" key="2">
    <source>
        <dbReference type="EMBL" id="OBS28331.1"/>
    </source>
</evidence>
<name>A0A1B8B6I8_FUSPO</name>